<comment type="similarity">
    <text evidence="1 2">Belongs to the OSBP family.</text>
</comment>
<evidence type="ECO:0000256" key="2">
    <source>
        <dbReference type="RuleBase" id="RU003844"/>
    </source>
</evidence>
<evidence type="ECO:0000256" key="3">
    <source>
        <dbReference type="SAM" id="MobiDB-lite"/>
    </source>
</evidence>
<protein>
    <submittedName>
        <fullName evidence="4">Oxysterol-binding protein</fullName>
    </submittedName>
</protein>
<dbReference type="PROSITE" id="PS01013">
    <property type="entry name" value="OSBP"/>
    <property type="match status" value="1"/>
</dbReference>
<evidence type="ECO:0000313" key="5">
    <source>
        <dbReference type="Proteomes" id="UP000799437"/>
    </source>
</evidence>
<gene>
    <name evidence="4" type="ORF">EJ05DRAFT_438707</name>
</gene>
<dbReference type="SUPFAM" id="SSF144000">
    <property type="entry name" value="Oxysterol-binding protein-like"/>
    <property type="match status" value="1"/>
</dbReference>
<evidence type="ECO:0000256" key="1">
    <source>
        <dbReference type="ARBA" id="ARBA00008842"/>
    </source>
</evidence>
<feature type="compositionally biased region" description="Basic and acidic residues" evidence="3">
    <location>
        <begin position="431"/>
        <end position="450"/>
    </location>
</feature>
<feature type="compositionally biased region" description="Basic and acidic residues" evidence="3">
    <location>
        <begin position="313"/>
        <end position="332"/>
    </location>
</feature>
<dbReference type="GeneID" id="54482897"/>
<evidence type="ECO:0000313" key="4">
    <source>
        <dbReference type="EMBL" id="KAF2758680.1"/>
    </source>
</evidence>
<dbReference type="InterPro" id="IPR018494">
    <property type="entry name" value="Oxysterol-bd_CS"/>
</dbReference>
<dbReference type="Gene3D" id="1.10.287.2720">
    <property type="match status" value="1"/>
</dbReference>
<feature type="compositionally biased region" description="Basic and acidic residues" evidence="3">
    <location>
        <begin position="370"/>
        <end position="384"/>
    </location>
</feature>
<keyword evidence="5" id="KW-1185">Reference proteome</keyword>
<reference evidence="4" key="1">
    <citation type="journal article" date="2020" name="Stud. Mycol.">
        <title>101 Dothideomycetes genomes: a test case for predicting lifestyles and emergence of pathogens.</title>
        <authorList>
            <person name="Haridas S."/>
            <person name="Albert R."/>
            <person name="Binder M."/>
            <person name="Bloem J."/>
            <person name="Labutti K."/>
            <person name="Salamov A."/>
            <person name="Andreopoulos B."/>
            <person name="Baker S."/>
            <person name="Barry K."/>
            <person name="Bills G."/>
            <person name="Bluhm B."/>
            <person name="Cannon C."/>
            <person name="Castanera R."/>
            <person name="Culley D."/>
            <person name="Daum C."/>
            <person name="Ezra D."/>
            <person name="Gonzalez J."/>
            <person name="Henrissat B."/>
            <person name="Kuo A."/>
            <person name="Liang C."/>
            <person name="Lipzen A."/>
            <person name="Lutzoni F."/>
            <person name="Magnuson J."/>
            <person name="Mondo S."/>
            <person name="Nolan M."/>
            <person name="Ohm R."/>
            <person name="Pangilinan J."/>
            <person name="Park H.-J."/>
            <person name="Ramirez L."/>
            <person name="Alfaro M."/>
            <person name="Sun H."/>
            <person name="Tritt A."/>
            <person name="Yoshinaga Y."/>
            <person name="Zwiers L.-H."/>
            <person name="Turgeon B."/>
            <person name="Goodwin S."/>
            <person name="Spatafora J."/>
            <person name="Crous P."/>
            <person name="Grigoriev I."/>
        </authorList>
    </citation>
    <scope>NUCLEOTIDE SEQUENCE</scope>
    <source>
        <strain evidence="4">CBS 121739</strain>
    </source>
</reference>
<dbReference type="PANTHER" id="PTHR10972">
    <property type="entry name" value="OXYSTEROL-BINDING PROTEIN-RELATED"/>
    <property type="match status" value="1"/>
</dbReference>
<accession>A0A6A6W9Q4</accession>
<dbReference type="RefSeq" id="XP_033601131.1">
    <property type="nucleotide sequence ID" value="XM_033741843.1"/>
</dbReference>
<dbReference type="InterPro" id="IPR037239">
    <property type="entry name" value="OSBP_sf"/>
</dbReference>
<dbReference type="OrthoDB" id="14833at2759"/>
<feature type="compositionally biased region" description="Polar residues" evidence="3">
    <location>
        <begin position="399"/>
        <end position="411"/>
    </location>
</feature>
<dbReference type="InterPro" id="IPR000648">
    <property type="entry name" value="Oxysterol-bd"/>
</dbReference>
<sequence>MTDSISSNRSAFKEFIASISTISGDLSNITAPPFLLAQNSTVELPQYWADHPQLFVAPTFEQDPAQRALLVLKWFLGSLRNQQYAGRSEDEGVKKPLNAFLGELLLGSFKDNDIGETRLLSEQVSHHPPVTACYLWNDQCGIRAEGFTCQEITFSGSVSIKQKGFAVLHIDKFDENYLVPLPDVKVKGVLSGTPYPELTGTVHLVSSTGYVAEISFEGKGFLRGSKNSVDARLFKVDMPEDPLYHVHGQWTSDLTIHDVKANKDVETYNVTAENSAKMSLAPLSEQDPWESRRAWEGVIASLQKGNMQGVSDAKSKVEQGQRQMREDEKGSGREWTPVFFTRADNVPVFDQLQTVWDTKTPIEPKGGMWRIDKEKVESAKRPFHGDMTPGNQRRGRSGDTVNGSQKSSSTAAPGEAAQQKQTKASPALNRSSDKEDSKAPPTNRELDTKQVETFLRNKYSSVR</sequence>
<dbReference type="EMBL" id="ML996571">
    <property type="protein sequence ID" value="KAF2758680.1"/>
    <property type="molecule type" value="Genomic_DNA"/>
</dbReference>
<dbReference type="GO" id="GO:0016020">
    <property type="term" value="C:membrane"/>
    <property type="evidence" value="ECO:0007669"/>
    <property type="project" value="TreeGrafter"/>
</dbReference>
<feature type="compositionally biased region" description="Polar residues" evidence="3">
    <location>
        <begin position="418"/>
        <end position="430"/>
    </location>
</feature>
<dbReference type="GO" id="GO:0008142">
    <property type="term" value="F:oxysterol binding"/>
    <property type="evidence" value="ECO:0007669"/>
    <property type="project" value="TreeGrafter"/>
</dbReference>
<dbReference type="AlphaFoldDB" id="A0A6A6W9Q4"/>
<proteinExistence type="inferred from homology"/>
<dbReference type="Gene3D" id="3.30.70.3490">
    <property type="match status" value="1"/>
</dbReference>
<dbReference type="Pfam" id="PF01237">
    <property type="entry name" value="Oxysterol_BP"/>
    <property type="match status" value="1"/>
</dbReference>
<feature type="region of interest" description="Disordered" evidence="3">
    <location>
        <begin position="306"/>
        <end position="333"/>
    </location>
</feature>
<dbReference type="Proteomes" id="UP000799437">
    <property type="component" value="Unassembled WGS sequence"/>
</dbReference>
<dbReference type="Gene3D" id="2.40.160.120">
    <property type="match status" value="1"/>
</dbReference>
<organism evidence="4 5">
    <name type="scientific">Pseudovirgaria hyperparasitica</name>
    <dbReference type="NCBI Taxonomy" id="470096"/>
    <lineage>
        <taxon>Eukaryota</taxon>
        <taxon>Fungi</taxon>
        <taxon>Dikarya</taxon>
        <taxon>Ascomycota</taxon>
        <taxon>Pezizomycotina</taxon>
        <taxon>Dothideomycetes</taxon>
        <taxon>Dothideomycetes incertae sedis</taxon>
        <taxon>Acrospermales</taxon>
        <taxon>Acrospermaceae</taxon>
        <taxon>Pseudovirgaria</taxon>
    </lineage>
</organism>
<feature type="region of interest" description="Disordered" evidence="3">
    <location>
        <begin position="360"/>
        <end position="463"/>
    </location>
</feature>
<dbReference type="PANTHER" id="PTHR10972:SF92">
    <property type="entry name" value="OXYSTEROL BINDING PROTEIN"/>
    <property type="match status" value="1"/>
</dbReference>
<name>A0A6A6W9Q4_9PEZI</name>
<dbReference type="GO" id="GO:0005829">
    <property type="term" value="C:cytosol"/>
    <property type="evidence" value="ECO:0007669"/>
    <property type="project" value="TreeGrafter"/>
</dbReference>